<feature type="transmembrane region" description="Helical" evidence="3">
    <location>
        <begin position="83"/>
        <end position="105"/>
    </location>
</feature>
<dbReference type="EMBL" id="ML978716">
    <property type="protein sequence ID" value="KAF2088466.1"/>
    <property type="molecule type" value="Genomic_DNA"/>
</dbReference>
<dbReference type="OrthoDB" id="6499973at2759"/>
<dbReference type="Pfam" id="PF07690">
    <property type="entry name" value="MFS_1"/>
    <property type="match status" value="1"/>
</dbReference>
<dbReference type="Proteomes" id="UP000799776">
    <property type="component" value="Unassembled WGS sequence"/>
</dbReference>
<keyword evidence="6" id="KW-1185">Reference proteome</keyword>
<feature type="transmembrane region" description="Helical" evidence="3">
    <location>
        <begin position="137"/>
        <end position="158"/>
    </location>
</feature>
<feature type="transmembrane region" description="Helical" evidence="3">
    <location>
        <begin position="278"/>
        <end position="298"/>
    </location>
</feature>
<evidence type="ECO:0000313" key="6">
    <source>
        <dbReference type="Proteomes" id="UP000799776"/>
    </source>
</evidence>
<feature type="transmembrane region" description="Helical" evidence="3">
    <location>
        <begin position="201"/>
        <end position="223"/>
    </location>
</feature>
<feature type="transmembrane region" description="Helical" evidence="3">
    <location>
        <begin position="310"/>
        <end position="328"/>
    </location>
</feature>
<gene>
    <name evidence="5" type="ORF">K490DRAFT_39769</name>
</gene>
<dbReference type="Gene3D" id="1.20.1250.20">
    <property type="entry name" value="MFS general substrate transporter like domains"/>
    <property type="match status" value="2"/>
</dbReference>
<dbReference type="SUPFAM" id="SSF103473">
    <property type="entry name" value="MFS general substrate transporter"/>
    <property type="match status" value="1"/>
</dbReference>
<dbReference type="InterPro" id="IPR011701">
    <property type="entry name" value="MFS"/>
</dbReference>
<keyword evidence="3" id="KW-0472">Membrane</keyword>
<dbReference type="AlphaFoldDB" id="A0A9P4HXU9"/>
<sequence length="431" mass="46258">MPEHDKNQQHANAIATVAAEEASQAAVAIADPAAVPDGGYGWICVGCVFVLNAFTWGVAASYGVFLAHYLTFAVYANASALDYAFIGGLQFGIAVGLASPITVITRYHGMHLPMCVGVVVQTAGYVLASFTRTIWQLYLTQGVLVGLGLGTLYIPSIAITSQWFDRRRSLANGITSAGSGIGGLIFSFATQAMINNISLPWALRIIGIVSGVMNVAATALIRSRNEVIRPTMSGFDSKLLKRQSVVLLLAWAFVSMLGYMALLYSLSDYAKSIGLSDSKAAAVTAFLNLGTAVGRPLIGLMSDRFGRIEVAGLSTFACAVFIFAIWIPSNSYGVIILFALLSGAILGVFWMTISPLCVEVAGLKDLNSLLALSWGTVILPVTFSEVVALEIRRPNADRPYLYPQLYCGLAYLLASAIMLRLWYVKRRGHER</sequence>
<reference evidence="5" key="1">
    <citation type="journal article" date="2020" name="Stud. Mycol.">
        <title>101 Dothideomycetes genomes: a test case for predicting lifestyles and emergence of pathogens.</title>
        <authorList>
            <person name="Haridas S."/>
            <person name="Albert R."/>
            <person name="Binder M."/>
            <person name="Bloem J."/>
            <person name="Labutti K."/>
            <person name="Salamov A."/>
            <person name="Andreopoulos B."/>
            <person name="Baker S."/>
            <person name="Barry K."/>
            <person name="Bills G."/>
            <person name="Bluhm B."/>
            <person name="Cannon C."/>
            <person name="Castanera R."/>
            <person name="Culley D."/>
            <person name="Daum C."/>
            <person name="Ezra D."/>
            <person name="Gonzalez J."/>
            <person name="Henrissat B."/>
            <person name="Kuo A."/>
            <person name="Liang C."/>
            <person name="Lipzen A."/>
            <person name="Lutzoni F."/>
            <person name="Magnuson J."/>
            <person name="Mondo S."/>
            <person name="Nolan M."/>
            <person name="Ohm R."/>
            <person name="Pangilinan J."/>
            <person name="Park H.-J."/>
            <person name="Ramirez L."/>
            <person name="Alfaro M."/>
            <person name="Sun H."/>
            <person name="Tritt A."/>
            <person name="Yoshinaga Y."/>
            <person name="Zwiers L.-H."/>
            <person name="Turgeon B."/>
            <person name="Goodwin S."/>
            <person name="Spatafora J."/>
            <person name="Crous P."/>
            <person name="Grigoriev I."/>
        </authorList>
    </citation>
    <scope>NUCLEOTIDE SEQUENCE</scope>
    <source>
        <strain evidence="5">CBS 121410</strain>
    </source>
</reference>
<feature type="transmembrane region" description="Helical" evidence="3">
    <location>
        <begin position="40"/>
        <end position="63"/>
    </location>
</feature>
<dbReference type="GO" id="GO:0016020">
    <property type="term" value="C:membrane"/>
    <property type="evidence" value="ECO:0007669"/>
    <property type="project" value="UniProtKB-SubCell"/>
</dbReference>
<organism evidence="5 6">
    <name type="scientific">Saccharata proteae CBS 121410</name>
    <dbReference type="NCBI Taxonomy" id="1314787"/>
    <lineage>
        <taxon>Eukaryota</taxon>
        <taxon>Fungi</taxon>
        <taxon>Dikarya</taxon>
        <taxon>Ascomycota</taxon>
        <taxon>Pezizomycotina</taxon>
        <taxon>Dothideomycetes</taxon>
        <taxon>Dothideomycetes incertae sedis</taxon>
        <taxon>Botryosphaeriales</taxon>
        <taxon>Saccharataceae</taxon>
        <taxon>Saccharata</taxon>
    </lineage>
</organism>
<feature type="domain" description="Major facilitator superfamily (MFS) profile" evidence="4">
    <location>
        <begin position="244"/>
        <end position="431"/>
    </location>
</feature>
<feature type="transmembrane region" description="Helical" evidence="3">
    <location>
        <begin position="334"/>
        <end position="357"/>
    </location>
</feature>
<proteinExistence type="inferred from homology"/>
<feature type="transmembrane region" description="Helical" evidence="3">
    <location>
        <begin position="170"/>
        <end position="189"/>
    </location>
</feature>
<evidence type="ECO:0000256" key="1">
    <source>
        <dbReference type="ARBA" id="ARBA00004141"/>
    </source>
</evidence>
<evidence type="ECO:0000259" key="4">
    <source>
        <dbReference type="PROSITE" id="PS50850"/>
    </source>
</evidence>
<dbReference type="PANTHER" id="PTHR11360:SF315">
    <property type="entry name" value="TRANSPORTER MCH2-RELATED"/>
    <property type="match status" value="1"/>
</dbReference>
<feature type="transmembrane region" description="Helical" evidence="3">
    <location>
        <begin position="401"/>
        <end position="423"/>
    </location>
</feature>
<keyword evidence="3" id="KW-1133">Transmembrane helix</keyword>
<dbReference type="InterPro" id="IPR020846">
    <property type="entry name" value="MFS_dom"/>
</dbReference>
<dbReference type="GO" id="GO:0022857">
    <property type="term" value="F:transmembrane transporter activity"/>
    <property type="evidence" value="ECO:0007669"/>
    <property type="project" value="InterPro"/>
</dbReference>
<feature type="transmembrane region" description="Helical" evidence="3">
    <location>
        <begin position="369"/>
        <end position="389"/>
    </location>
</feature>
<name>A0A9P4HXU9_9PEZI</name>
<dbReference type="InterPro" id="IPR050327">
    <property type="entry name" value="Proton-linked_MCT"/>
</dbReference>
<accession>A0A9P4HXU9</accession>
<protein>
    <submittedName>
        <fullName evidence="5">Major facilitator superfamily protein</fullName>
    </submittedName>
</protein>
<evidence type="ECO:0000256" key="3">
    <source>
        <dbReference type="SAM" id="Phobius"/>
    </source>
</evidence>
<comment type="similarity">
    <text evidence="2">Belongs to the major facilitator superfamily. Monocarboxylate porter (TC 2.A.1.13) family.</text>
</comment>
<comment type="subcellular location">
    <subcellularLocation>
        <location evidence="1">Membrane</location>
        <topology evidence="1">Multi-pass membrane protein</topology>
    </subcellularLocation>
</comment>
<dbReference type="InterPro" id="IPR036259">
    <property type="entry name" value="MFS_trans_sf"/>
</dbReference>
<evidence type="ECO:0000256" key="2">
    <source>
        <dbReference type="ARBA" id="ARBA00006727"/>
    </source>
</evidence>
<dbReference type="PROSITE" id="PS50850">
    <property type="entry name" value="MFS"/>
    <property type="match status" value="1"/>
</dbReference>
<dbReference type="PANTHER" id="PTHR11360">
    <property type="entry name" value="MONOCARBOXYLATE TRANSPORTER"/>
    <property type="match status" value="1"/>
</dbReference>
<comment type="caution">
    <text evidence="5">The sequence shown here is derived from an EMBL/GenBank/DDBJ whole genome shotgun (WGS) entry which is preliminary data.</text>
</comment>
<feature type="transmembrane region" description="Helical" evidence="3">
    <location>
        <begin position="244"/>
        <end position="266"/>
    </location>
</feature>
<keyword evidence="3" id="KW-0812">Transmembrane</keyword>
<evidence type="ECO:0000313" key="5">
    <source>
        <dbReference type="EMBL" id="KAF2088466.1"/>
    </source>
</evidence>